<reference evidence="11 12" key="1">
    <citation type="journal article" date="2018" name="PLoS ONE">
        <title>The draft genome of Kipferlia bialata reveals reductive genome evolution in fornicate parasites.</title>
        <authorList>
            <person name="Tanifuji G."/>
            <person name="Takabayashi S."/>
            <person name="Kume K."/>
            <person name="Takagi M."/>
            <person name="Nakayama T."/>
            <person name="Kamikawa R."/>
            <person name="Inagaki Y."/>
            <person name="Hashimoto T."/>
        </authorList>
    </citation>
    <scope>NUCLEOTIDE SEQUENCE [LARGE SCALE GENOMIC DNA]</scope>
    <source>
        <strain evidence="11">NY0173</strain>
    </source>
</reference>
<evidence type="ECO:0000256" key="1">
    <source>
        <dbReference type="ARBA" id="ARBA00004141"/>
    </source>
</evidence>
<evidence type="ECO:0000256" key="8">
    <source>
        <dbReference type="SAM" id="Phobius"/>
    </source>
</evidence>
<dbReference type="SMART" id="SM00054">
    <property type="entry name" value="EFh"/>
    <property type="match status" value="3"/>
</dbReference>
<dbReference type="InterPro" id="IPR036259">
    <property type="entry name" value="MFS_trans_sf"/>
</dbReference>
<keyword evidence="4" id="KW-0479">Metal-binding</keyword>
<keyword evidence="5" id="KW-0677">Repeat</keyword>
<evidence type="ECO:0000256" key="2">
    <source>
        <dbReference type="ARBA" id="ARBA00006049"/>
    </source>
</evidence>
<dbReference type="PROSITE" id="PS50222">
    <property type="entry name" value="EF_HAND_2"/>
    <property type="match status" value="2"/>
</dbReference>
<evidence type="ECO:0000259" key="10">
    <source>
        <dbReference type="PROSITE" id="PS50850"/>
    </source>
</evidence>
<gene>
    <name evidence="11" type="ORF">KIPB_006561</name>
</gene>
<keyword evidence="6" id="KW-0106">Calcium</keyword>
<dbReference type="GO" id="GO:0005509">
    <property type="term" value="F:calcium ion binding"/>
    <property type="evidence" value="ECO:0007669"/>
    <property type="project" value="InterPro"/>
</dbReference>
<dbReference type="AlphaFoldDB" id="A0A9K3CXQ4"/>
<dbReference type="InterPro" id="IPR011701">
    <property type="entry name" value="MFS"/>
</dbReference>
<comment type="similarity">
    <text evidence="2">Belongs to the recoverin family.</text>
</comment>
<keyword evidence="8" id="KW-1133">Transmembrane helix</keyword>
<comment type="subcellular location">
    <subcellularLocation>
        <location evidence="1">Membrane</location>
        <topology evidence="1">Multi-pass membrane protein</topology>
    </subcellularLocation>
</comment>
<evidence type="ECO:0000256" key="5">
    <source>
        <dbReference type="ARBA" id="ARBA00022737"/>
    </source>
</evidence>
<keyword evidence="8" id="KW-0812">Transmembrane</keyword>
<evidence type="ECO:0000313" key="11">
    <source>
        <dbReference type="EMBL" id="GIQ84962.1"/>
    </source>
</evidence>
<dbReference type="Gene3D" id="1.20.1250.20">
    <property type="entry name" value="MFS general substrate transporter like domains"/>
    <property type="match status" value="1"/>
</dbReference>
<accession>A0A9K3CXQ4</accession>
<dbReference type="PANTHER" id="PTHR23055">
    <property type="entry name" value="CALCIUM BINDING PROTEINS"/>
    <property type="match status" value="1"/>
</dbReference>
<evidence type="ECO:0000259" key="9">
    <source>
        <dbReference type="PROSITE" id="PS50222"/>
    </source>
</evidence>
<evidence type="ECO:0000256" key="6">
    <source>
        <dbReference type="ARBA" id="ARBA00022837"/>
    </source>
</evidence>
<dbReference type="CDD" id="cd00051">
    <property type="entry name" value="EFh"/>
    <property type="match status" value="2"/>
</dbReference>
<feature type="domain" description="EF-hand" evidence="9">
    <location>
        <begin position="129"/>
        <end position="164"/>
    </location>
</feature>
<evidence type="ECO:0000256" key="7">
    <source>
        <dbReference type="ARBA" id="ARBA00023288"/>
    </source>
</evidence>
<keyword evidence="3" id="KW-0519">Myristate</keyword>
<dbReference type="InterPro" id="IPR018247">
    <property type="entry name" value="EF_Hand_1_Ca_BS"/>
</dbReference>
<dbReference type="Gene3D" id="1.10.238.10">
    <property type="entry name" value="EF-hand"/>
    <property type="match status" value="1"/>
</dbReference>
<dbReference type="PROSITE" id="PS00018">
    <property type="entry name" value="EF_HAND_1"/>
    <property type="match status" value="2"/>
</dbReference>
<dbReference type="EMBL" id="BDIP01001703">
    <property type="protein sequence ID" value="GIQ84962.1"/>
    <property type="molecule type" value="Genomic_DNA"/>
</dbReference>
<protein>
    <submittedName>
        <fullName evidence="11">Major facilitator superfamily protein</fullName>
    </submittedName>
</protein>
<dbReference type="GO" id="GO:0022857">
    <property type="term" value="F:transmembrane transporter activity"/>
    <property type="evidence" value="ECO:0007669"/>
    <property type="project" value="InterPro"/>
</dbReference>
<name>A0A9K3CXQ4_9EUKA</name>
<feature type="transmembrane region" description="Helical" evidence="8">
    <location>
        <begin position="248"/>
        <end position="275"/>
    </location>
</feature>
<dbReference type="InterPro" id="IPR020846">
    <property type="entry name" value="MFS_dom"/>
</dbReference>
<keyword evidence="7" id="KW-0449">Lipoprotein</keyword>
<dbReference type="SUPFAM" id="SSF47473">
    <property type="entry name" value="EF-hand"/>
    <property type="match status" value="1"/>
</dbReference>
<dbReference type="PROSITE" id="PS50850">
    <property type="entry name" value="MFS"/>
    <property type="match status" value="1"/>
</dbReference>
<evidence type="ECO:0000256" key="4">
    <source>
        <dbReference type="ARBA" id="ARBA00022723"/>
    </source>
</evidence>
<proteinExistence type="inferred from homology"/>
<organism evidence="11 12">
    <name type="scientific">Kipferlia bialata</name>
    <dbReference type="NCBI Taxonomy" id="797122"/>
    <lineage>
        <taxon>Eukaryota</taxon>
        <taxon>Metamonada</taxon>
        <taxon>Carpediemonas-like organisms</taxon>
        <taxon>Kipferlia</taxon>
    </lineage>
</organism>
<evidence type="ECO:0000313" key="12">
    <source>
        <dbReference type="Proteomes" id="UP000265618"/>
    </source>
</evidence>
<dbReference type="Pfam" id="PF13499">
    <property type="entry name" value="EF-hand_7"/>
    <property type="match status" value="1"/>
</dbReference>
<dbReference type="InterPro" id="IPR028846">
    <property type="entry name" value="Recoverin"/>
</dbReference>
<keyword evidence="8" id="KW-0472">Membrane</keyword>
<comment type="caution">
    <text evidence="11">The sequence shown here is derived from an EMBL/GenBank/DDBJ whole genome shotgun (WGS) entry which is preliminary data.</text>
</comment>
<feature type="transmembrane region" description="Helical" evidence="8">
    <location>
        <begin position="176"/>
        <end position="203"/>
    </location>
</feature>
<dbReference type="InterPro" id="IPR011992">
    <property type="entry name" value="EF-hand-dom_pair"/>
</dbReference>
<dbReference type="SUPFAM" id="SSF103473">
    <property type="entry name" value="MFS general substrate transporter"/>
    <property type="match status" value="1"/>
</dbReference>
<keyword evidence="12" id="KW-1185">Reference proteome</keyword>
<dbReference type="PANTHER" id="PTHR23055:SF178">
    <property type="entry name" value="NEUROCALCIN HOMOLOG"/>
    <property type="match status" value="1"/>
</dbReference>
<dbReference type="InterPro" id="IPR002048">
    <property type="entry name" value="EF_hand_dom"/>
</dbReference>
<dbReference type="Pfam" id="PF07690">
    <property type="entry name" value="MFS_1"/>
    <property type="match status" value="1"/>
</dbReference>
<dbReference type="GO" id="GO:0016020">
    <property type="term" value="C:membrane"/>
    <property type="evidence" value="ECO:0007669"/>
    <property type="project" value="UniProtKB-SubCell"/>
</dbReference>
<feature type="domain" description="Major facilitator superfamily (MFS) profile" evidence="10">
    <location>
        <begin position="176"/>
        <end position="316"/>
    </location>
</feature>
<evidence type="ECO:0000256" key="3">
    <source>
        <dbReference type="ARBA" id="ARBA00022707"/>
    </source>
</evidence>
<dbReference type="OrthoDB" id="191686at2759"/>
<feature type="transmembrane region" description="Helical" evidence="8">
    <location>
        <begin position="223"/>
        <end position="241"/>
    </location>
</feature>
<dbReference type="Proteomes" id="UP000265618">
    <property type="component" value="Unassembled WGS sequence"/>
</dbReference>
<sequence length="316" mass="34505">MVQPTQETVDRLLNETRFTEKEIRSFFELSTSEELSRSDFGEIMTQQGLSSPLIQDRIWESLDKDGNGNGSISELVVFVAVLLRGTDSEVVDAFFRIFDLNGDGNLSPDEVIATYGQIRATGSEPLTPEQEDELRVFVAEADTNKDGNLDIEEFRAAITALKSETAKSQKKTMRDYLALAGLIFLTIWFETSTSFALPVIGALSSYFKDEYGVSDSQLGLLSGLYYLSATVGPMIGGLFVVKRGPTIVLVAANIVVLLGCVLLALPVRTFGMLVVARLVIGLGGEVTPFSNVETLALVFGRDVFMLMCGVRNLIQA</sequence>
<feature type="domain" description="EF-hand" evidence="9">
    <location>
        <begin position="86"/>
        <end position="121"/>
    </location>
</feature>